<evidence type="ECO:0000313" key="1">
    <source>
        <dbReference type="EMBL" id="CRZ09845.1"/>
    </source>
</evidence>
<sequence length="109" mass="12365">MGRTKLSKQRRDERQTRWILVAINGEQPCDTLSEFSNFWAGNASAAAKKVFRRSKSCSSITLAPKDDPDDLVVVDMCSFSFRADSKQQSRRARGFKLLTAIDVVEYNDE</sequence>
<dbReference type="AlphaFoldDB" id="A0A0H5R6U3"/>
<organism evidence="1">
    <name type="scientific">Spongospora subterranea</name>
    <dbReference type="NCBI Taxonomy" id="70186"/>
    <lineage>
        <taxon>Eukaryota</taxon>
        <taxon>Sar</taxon>
        <taxon>Rhizaria</taxon>
        <taxon>Endomyxa</taxon>
        <taxon>Phytomyxea</taxon>
        <taxon>Plasmodiophorida</taxon>
        <taxon>Plasmodiophoridae</taxon>
        <taxon>Spongospora</taxon>
    </lineage>
</organism>
<accession>A0A0H5R6U3</accession>
<proteinExistence type="predicted"/>
<name>A0A0H5R6U3_9EUKA</name>
<dbReference type="EMBL" id="HACM01009403">
    <property type="protein sequence ID" value="CRZ09845.1"/>
    <property type="molecule type" value="Transcribed_RNA"/>
</dbReference>
<reference evidence="1" key="1">
    <citation type="submission" date="2015-04" db="EMBL/GenBank/DDBJ databases">
        <title>The genome sequence of the plant pathogenic Rhizarian Plasmodiophora brassicae reveals insights in its biotrophic life cycle and the origin of chitin synthesis.</title>
        <authorList>
            <person name="Schwelm A."/>
            <person name="Fogelqvist J."/>
            <person name="Knaust A."/>
            <person name="Julke S."/>
            <person name="Lilja T."/>
            <person name="Dhandapani V."/>
            <person name="Bonilla-Rosso G."/>
            <person name="Karlsson M."/>
            <person name="Shevchenko A."/>
            <person name="Choi S.R."/>
            <person name="Kim H.G."/>
            <person name="Park J.Y."/>
            <person name="Lim Y.P."/>
            <person name="Ludwig-Muller J."/>
            <person name="Dixelius C."/>
        </authorList>
    </citation>
    <scope>NUCLEOTIDE SEQUENCE</scope>
    <source>
        <tissue evidence="1">Potato root galls</tissue>
    </source>
</reference>
<protein>
    <submittedName>
        <fullName evidence="1">Uncharacterized protein</fullName>
    </submittedName>
</protein>